<sequence>MAKLTEAAGETFENVPSPLSDAGKHDNYYVRRLRTSMVSCFDDVRRMTDESSASIHRDREALRRGSIRTNLQPQLQDNQSTACGGNNLRIPSTRLFKRNERYSKIDLLRDSSRPSFSAYQTRCLVV</sequence>
<evidence type="ECO:0000313" key="1">
    <source>
        <dbReference type="EMBL" id="VEL39887.1"/>
    </source>
</evidence>
<dbReference type="AlphaFoldDB" id="A0A3S5CQH4"/>
<gene>
    <name evidence="1" type="ORF">PXEA_LOCUS33327</name>
</gene>
<dbReference type="Proteomes" id="UP000784294">
    <property type="component" value="Unassembled WGS sequence"/>
</dbReference>
<keyword evidence="2" id="KW-1185">Reference proteome</keyword>
<dbReference type="EMBL" id="CAAALY010262881">
    <property type="protein sequence ID" value="VEL39887.1"/>
    <property type="molecule type" value="Genomic_DNA"/>
</dbReference>
<accession>A0A3S5CQH4</accession>
<evidence type="ECO:0000313" key="2">
    <source>
        <dbReference type="Proteomes" id="UP000784294"/>
    </source>
</evidence>
<organism evidence="1 2">
    <name type="scientific">Protopolystoma xenopodis</name>
    <dbReference type="NCBI Taxonomy" id="117903"/>
    <lineage>
        <taxon>Eukaryota</taxon>
        <taxon>Metazoa</taxon>
        <taxon>Spiralia</taxon>
        <taxon>Lophotrochozoa</taxon>
        <taxon>Platyhelminthes</taxon>
        <taxon>Monogenea</taxon>
        <taxon>Polyopisthocotylea</taxon>
        <taxon>Polystomatidea</taxon>
        <taxon>Polystomatidae</taxon>
        <taxon>Protopolystoma</taxon>
    </lineage>
</organism>
<name>A0A3S5CQH4_9PLAT</name>
<comment type="caution">
    <text evidence="1">The sequence shown here is derived from an EMBL/GenBank/DDBJ whole genome shotgun (WGS) entry which is preliminary data.</text>
</comment>
<protein>
    <submittedName>
        <fullName evidence="1">Uncharacterized protein</fullName>
    </submittedName>
</protein>
<proteinExistence type="predicted"/>
<reference evidence="1" key="1">
    <citation type="submission" date="2018-11" db="EMBL/GenBank/DDBJ databases">
        <authorList>
            <consortium name="Pathogen Informatics"/>
        </authorList>
    </citation>
    <scope>NUCLEOTIDE SEQUENCE</scope>
</reference>